<dbReference type="EMBL" id="CP063767">
    <property type="protein sequence ID" value="QOY60877.1"/>
    <property type="molecule type" value="Genomic_DNA"/>
</dbReference>
<dbReference type="PROSITE" id="PS51149">
    <property type="entry name" value="GLY_RADICAL_2"/>
    <property type="match status" value="1"/>
</dbReference>
<feature type="domain" description="PFL" evidence="5">
    <location>
        <begin position="1"/>
        <end position="636"/>
    </location>
</feature>
<evidence type="ECO:0000313" key="7">
    <source>
        <dbReference type="Proteomes" id="UP000593735"/>
    </source>
</evidence>
<name>A0A7S7M9E5_9ACTN</name>
<organism evidence="6 7">
    <name type="scientific">Thermophilibacter immobilis</name>
    <dbReference type="NCBI Taxonomy" id="2779519"/>
    <lineage>
        <taxon>Bacteria</taxon>
        <taxon>Bacillati</taxon>
        <taxon>Actinomycetota</taxon>
        <taxon>Coriobacteriia</taxon>
        <taxon>Coriobacteriales</taxon>
        <taxon>Atopobiaceae</taxon>
        <taxon>Thermophilibacter</taxon>
    </lineage>
</organism>
<keyword evidence="7" id="KW-1185">Reference proteome</keyword>
<dbReference type="Proteomes" id="UP000593735">
    <property type="component" value="Chromosome"/>
</dbReference>
<keyword evidence="1 3" id="KW-0556">Organic radical</keyword>
<keyword evidence="2 6" id="KW-0456">Lyase</keyword>
<dbReference type="InterPro" id="IPR051215">
    <property type="entry name" value="GRE"/>
</dbReference>
<dbReference type="KEGG" id="tio:INP52_01265"/>
<accession>A0A7S7M9E5</accession>
<dbReference type="PROSITE" id="PS51554">
    <property type="entry name" value="PFL"/>
    <property type="match status" value="1"/>
</dbReference>
<dbReference type="SUPFAM" id="SSF51998">
    <property type="entry name" value="PFL-like glycyl radical enzymes"/>
    <property type="match status" value="1"/>
</dbReference>
<dbReference type="InterPro" id="IPR001150">
    <property type="entry name" value="Gly_radical"/>
</dbReference>
<dbReference type="GO" id="GO:0005829">
    <property type="term" value="C:cytosol"/>
    <property type="evidence" value="ECO:0007669"/>
    <property type="project" value="TreeGrafter"/>
</dbReference>
<gene>
    <name evidence="6" type="ORF">INP52_01265</name>
</gene>
<dbReference type="GO" id="GO:0016829">
    <property type="term" value="F:lyase activity"/>
    <property type="evidence" value="ECO:0007669"/>
    <property type="project" value="UniProtKB-KW"/>
</dbReference>
<sequence length="759" mass="83006">MKNDKQVAEIVEINKKVPCEKSVHQQIDIMQAYTDAHRVNSGASTVRREIECLKAIYPITFRHVEESDLVVGRTDVLPVGFGCVTSVGGVGHYCTFSKLNALRSQTDDPADLSRLDAIEAYWDDNDTRSIFYEEALTPDTFGKFVDGKYGAVVTARLSGTMLNYGMLVELGIPGLLEKIEASRAGHPESSEFYDVMGECVGLLAKVVRHHVGLCEEAKVGAGATRIAQLDRVEDALSNLLVRKPETLIEGIELCWLYTLIAGVVNYGRADVYLGELLSHDLDEGILTEDEGLQVIKSWFLLIDARHSNVNGRVIVGGKGRPNPQAADRFVRLAIEAVRQNRTVEPQLTLRCYEGMDDGIYQQALECIGTGCTYPMLLNDEAVIAQVRSALNVGEEAARNYVPFGCGELVIDHASVGTPNALVNVLKMLTISLNGGIDPFDGVDRSNGVALLPPSEMHSFEDVFNQYAALLEKYFDDCARLHWHSYEVMNDQCDFLLTSLLTDDCLDNGKAVLKGGVRFLGGTNETYGNINAADSLTAIKKVVFDDGAYTLDEVVKAAAANFEGYDGLRQALLDAPKYGNDDACADGMATRLHDFICKTVRSTGEAAGFHNYGTVLINNQVNTEWGRKTGASTDGRLSGMFMNNGNNPQSGADHNGPTAMLNSLLKLRLGDHAGSVQNIKFSKGMFATKMPVLRALFESYWRRGGSQLMVSVVDPGELEDALVHPELHENLLVRVGGFSARFVALEPDVQQEILARTLNE</sequence>
<proteinExistence type="predicted"/>
<feature type="modified residue" description="Glycine radical" evidence="3">
    <location>
        <position position="736"/>
    </location>
</feature>
<evidence type="ECO:0000259" key="4">
    <source>
        <dbReference type="PROSITE" id="PS51149"/>
    </source>
</evidence>
<dbReference type="RefSeq" id="WP_194371703.1">
    <property type="nucleotide sequence ID" value="NZ_CP063767.1"/>
</dbReference>
<reference evidence="6 7" key="1">
    <citation type="submission" date="2020-10" db="EMBL/GenBank/DDBJ databases">
        <title>Olsenella immobilis sp.nov., isolated from the mud in a fermentation cellar used for the production of Chinese strong-flavoured liquor.</title>
        <authorList>
            <person name="Lu L."/>
        </authorList>
    </citation>
    <scope>NUCLEOTIDE SEQUENCE [LARGE SCALE GENOMIC DNA]</scope>
    <source>
        <strain evidence="6 7">LZLJ-2</strain>
    </source>
</reference>
<evidence type="ECO:0000256" key="2">
    <source>
        <dbReference type="ARBA" id="ARBA00023239"/>
    </source>
</evidence>
<dbReference type="PANTHER" id="PTHR43641:SF2">
    <property type="entry name" value="DEHYDRATASE YBIW-RELATED"/>
    <property type="match status" value="1"/>
</dbReference>
<keyword evidence="6" id="KW-0670">Pyruvate</keyword>
<dbReference type="AlphaFoldDB" id="A0A7S7M9E5"/>
<evidence type="ECO:0000256" key="3">
    <source>
        <dbReference type="PROSITE-ProRule" id="PRU00493"/>
    </source>
</evidence>
<evidence type="ECO:0000313" key="6">
    <source>
        <dbReference type="EMBL" id="QOY60877.1"/>
    </source>
</evidence>
<evidence type="ECO:0000259" key="5">
    <source>
        <dbReference type="PROSITE" id="PS51554"/>
    </source>
</evidence>
<feature type="domain" description="Glycine radical" evidence="4">
    <location>
        <begin position="643"/>
        <end position="759"/>
    </location>
</feature>
<evidence type="ECO:0000256" key="1">
    <source>
        <dbReference type="ARBA" id="ARBA00022818"/>
    </source>
</evidence>
<dbReference type="Pfam" id="PF02901">
    <property type="entry name" value="PFL-like"/>
    <property type="match status" value="1"/>
</dbReference>
<dbReference type="InterPro" id="IPR004184">
    <property type="entry name" value="PFL_dom"/>
</dbReference>
<dbReference type="PANTHER" id="PTHR43641">
    <property type="entry name" value="FORMATE ACETYLTRANSFERASE 3-RELATED"/>
    <property type="match status" value="1"/>
</dbReference>
<protein>
    <submittedName>
        <fullName evidence="6">Pyruvate formate-lyase</fullName>
    </submittedName>
</protein>
<dbReference type="Gene3D" id="3.20.70.20">
    <property type="match status" value="1"/>
</dbReference>
<dbReference type="Pfam" id="PF01228">
    <property type="entry name" value="Gly_radical"/>
    <property type="match status" value="1"/>
</dbReference>